<name>A0A9W9W1B4_9EURO</name>
<keyword evidence="2" id="KW-1185">Reference proteome</keyword>
<dbReference type="AlphaFoldDB" id="A0A9W9W1B4"/>
<dbReference type="Proteomes" id="UP001147747">
    <property type="component" value="Unassembled WGS sequence"/>
</dbReference>
<dbReference type="EMBL" id="JAPZBU010000006">
    <property type="protein sequence ID" value="KAJ5396834.1"/>
    <property type="molecule type" value="Genomic_DNA"/>
</dbReference>
<dbReference type="OrthoDB" id="2129491at2759"/>
<reference evidence="1" key="1">
    <citation type="submission" date="2022-12" db="EMBL/GenBank/DDBJ databases">
        <authorList>
            <person name="Petersen C."/>
        </authorList>
    </citation>
    <scope>NUCLEOTIDE SEQUENCE</scope>
    <source>
        <strain evidence="1">IBT 29677</strain>
    </source>
</reference>
<reference evidence="1" key="2">
    <citation type="journal article" date="2023" name="IMA Fungus">
        <title>Comparative genomic study of the Penicillium genus elucidates a diverse pangenome and 15 lateral gene transfer events.</title>
        <authorList>
            <person name="Petersen C."/>
            <person name="Sorensen T."/>
            <person name="Nielsen M.R."/>
            <person name="Sondergaard T.E."/>
            <person name="Sorensen J.L."/>
            <person name="Fitzpatrick D.A."/>
            <person name="Frisvad J.C."/>
            <person name="Nielsen K.L."/>
        </authorList>
    </citation>
    <scope>NUCLEOTIDE SEQUENCE</scope>
    <source>
        <strain evidence="1">IBT 29677</strain>
    </source>
</reference>
<proteinExistence type="predicted"/>
<evidence type="ECO:0000313" key="1">
    <source>
        <dbReference type="EMBL" id="KAJ5396834.1"/>
    </source>
</evidence>
<dbReference type="GeneID" id="81368564"/>
<organism evidence="1 2">
    <name type="scientific">Penicillium cosmopolitanum</name>
    <dbReference type="NCBI Taxonomy" id="1131564"/>
    <lineage>
        <taxon>Eukaryota</taxon>
        <taxon>Fungi</taxon>
        <taxon>Dikarya</taxon>
        <taxon>Ascomycota</taxon>
        <taxon>Pezizomycotina</taxon>
        <taxon>Eurotiomycetes</taxon>
        <taxon>Eurotiomycetidae</taxon>
        <taxon>Eurotiales</taxon>
        <taxon>Aspergillaceae</taxon>
        <taxon>Penicillium</taxon>
    </lineage>
</organism>
<comment type="caution">
    <text evidence="1">The sequence shown here is derived from an EMBL/GenBank/DDBJ whole genome shotgun (WGS) entry which is preliminary data.</text>
</comment>
<dbReference type="RefSeq" id="XP_056488886.1">
    <property type="nucleotide sequence ID" value="XM_056629584.1"/>
</dbReference>
<accession>A0A9W9W1B4</accession>
<protein>
    <submittedName>
        <fullName evidence="1">Uncharacterized protein</fullName>
    </submittedName>
</protein>
<gene>
    <name evidence="1" type="ORF">N7509_004947</name>
</gene>
<evidence type="ECO:0000313" key="2">
    <source>
        <dbReference type="Proteomes" id="UP001147747"/>
    </source>
</evidence>
<sequence length="542" mass="61313">MGSFSPKLPTLVNLRARLDSDESATSTNCATRLLFALLCVVGFELHRNISREDWRLKQKLQLAVSFYGQEFMFSPPTHHDLVMVSLFLSDYKPTALATMQGIAHKTIKSEIYINIAYGVFHRLEAVNGEGNQDLNELNSADYESFERCLFDSIQGIQMVSNHATVDGLIKKPLQTLRHLTVYMKTRVDAYQNALKFRQCTPRAIYHIQWATSTYILFQMLAEAKQSLHHPGRFIELAEETEKRCLEQINYTNSLLAVVQYGVNEEILAVRSVLELRFHTVQNWIIALGFLYTSSLGTRSQEEGGVNRTDSDISRDETIQITSQITNILKRPEKRSNNIFQEYLERYGSAYPDELSSILEKFIACSKLKLHGIVFHPPPRYMCLENVIFCKNILENNIVQIKCSDHLQTGFSKQLDLFQKSAEALANMASSSILTVDAAFARGCIYAMSSKIVFGLLGLMKRLQNDFKSSAEKGNIELVDAIIASAEYDGLPSVDLDQFQFPVEMDSEAWPSVGTFGQAEAFSNSFDWTSLLNLDGPEFEVEN</sequence>